<evidence type="ECO:0000256" key="1">
    <source>
        <dbReference type="SAM" id="MobiDB-lite"/>
    </source>
</evidence>
<comment type="caution">
    <text evidence="2">The sequence shown here is derived from an EMBL/GenBank/DDBJ whole genome shotgun (WGS) entry which is preliminary data.</text>
</comment>
<name>A0A919TYI9_9CELL</name>
<keyword evidence="3" id="KW-1185">Reference proteome</keyword>
<gene>
    <name evidence="2" type="ORF">Cch01nite_13690</name>
</gene>
<dbReference type="Proteomes" id="UP000632740">
    <property type="component" value="Unassembled WGS sequence"/>
</dbReference>
<sequence length="89" mass="10036">MSWKTSTVIVLTVVGLGVGATAYLERPSSRSEFEQQRQQQQVGDLSDSHERELGRYEDDAETLRHAERARGSVPGEHRPPLPKLKLPLR</sequence>
<dbReference type="EMBL" id="BONK01000004">
    <property type="protein sequence ID" value="GIG20645.1"/>
    <property type="molecule type" value="Genomic_DNA"/>
</dbReference>
<feature type="compositionally biased region" description="Basic and acidic residues" evidence="1">
    <location>
        <begin position="46"/>
        <end position="79"/>
    </location>
</feature>
<evidence type="ECO:0000313" key="3">
    <source>
        <dbReference type="Proteomes" id="UP000632740"/>
    </source>
</evidence>
<reference evidence="2" key="1">
    <citation type="submission" date="2021-01" db="EMBL/GenBank/DDBJ databases">
        <title>Whole genome shotgun sequence of Cellulomonas chitinilytica NBRC 110799.</title>
        <authorList>
            <person name="Komaki H."/>
            <person name="Tamura T."/>
        </authorList>
    </citation>
    <scope>NUCLEOTIDE SEQUENCE</scope>
    <source>
        <strain evidence="2">NBRC 110799</strain>
    </source>
</reference>
<evidence type="ECO:0000313" key="2">
    <source>
        <dbReference type="EMBL" id="GIG20645.1"/>
    </source>
</evidence>
<protein>
    <submittedName>
        <fullName evidence="2">Uncharacterized protein</fullName>
    </submittedName>
</protein>
<dbReference type="AlphaFoldDB" id="A0A919TYI9"/>
<accession>A0A919TYI9</accession>
<dbReference type="RefSeq" id="WP_203750361.1">
    <property type="nucleotide sequence ID" value="NZ_BONK01000004.1"/>
</dbReference>
<feature type="region of interest" description="Disordered" evidence="1">
    <location>
        <begin position="26"/>
        <end position="89"/>
    </location>
</feature>
<proteinExistence type="predicted"/>
<organism evidence="2 3">
    <name type="scientific">Cellulomonas chitinilytica</name>
    <dbReference type="NCBI Taxonomy" id="398759"/>
    <lineage>
        <taxon>Bacteria</taxon>
        <taxon>Bacillati</taxon>
        <taxon>Actinomycetota</taxon>
        <taxon>Actinomycetes</taxon>
        <taxon>Micrococcales</taxon>
        <taxon>Cellulomonadaceae</taxon>
        <taxon>Cellulomonas</taxon>
    </lineage>
</organism>